<dbReference type="OrthoDB" id="935812at2"/>
<evidence type="ECO:0008006" key="3">
    <source>
        <dbReference type="Google" id="ProtNLM"/>
    </source>
</evidence>
<reference evidence="1 2" key="1">
    <citation type="submission" date="2018-06" db="EMBL/GenBank/DDBJ databases">
        <title>Spirosoma sp. HMF3257 Genome sequencing and assembly.</title>
        <authorList>
            <person name="Kang H."/>
            <person name="Cha I."/>
            <person name="Kim H."/>
            <person name="Kang J."/>
            <person name="Joh K."/>
        </authorList>
    </citation>
    <scope>NUCLEOTIDE SEQUENCE [LARGE SCALE GENOMIC DNA]</scope>
    <source>
        <strain evidence="1 2">HMF3257</strain>
    </source>
</reference>
<dbReference type="InterPro" id="IPR011990">
    <property type="entry name" value="TPR-like_helical_dom_sf"/>
</dbReference>
<dbReference type="Proteomes" id="UP000249016">
    <property type="component" value="Unassembled WGS sequence"/>
</dbReference>
<dbReference type="RefSeq" id="WP_111345340.1">
    <property type="nucleotide sequence ID" value="NZ_QLII01000001.1"/>
</dbReference>
<evidence type="ECO:0000313" key="1">
    <source>
        <dbReference type="EMBL" id="RAI76118.1"/>
    </source>
</evidence>
<dbReference type="Gene3D" id="1.25.40.10">
    <property type="entry name" value="Tetratricopeptide repeat domain"/>
    <property type="match status" value="2"/>
</dbReference>
<dbReference type="SUPFAM" id="SSF48452">
    <property type="entry name" value="TPR-like"/>
    <property type="match status" value="2"/>
</dbReference>
<name>A0A327NTQ3_9BACT</name>
<accession>A0A327NTQ3</accession>
<dbReference type="Pfam" id="PF13181">
    <property type="entry name" value="TPR_8"/>
    <property type="match status" value="1"/>
</dbReference>
<comment type="caution">
    <text evidence="1">The sequence shown here is derived from an EMBL/GenBank/DDBJ whole genome shotgun (WGS) entry which is preliminary data.</text>
</comment>
<keyword evidence="2" id="KW-1185">Reference proteome</keyword>
<sequence>MKRFSFFCFLVPLSVFAQDSERILKSCASLLAVNRSVQTRFFFGEKREKFRSDTLSANPQNVRYRAFNYVWAKEYEQAAIWLEKTTTLSPKEHGIAGEFYLAQFRDYPRALTHFNAYDALTPSFDDIVGYNPVSYMRGLTYRSMGDHEKAIDQFSVAIDPLAAKHGAEWVNYRHFVSRAVSYIATKQPEKALVDLEKAAKNFNRSALVQYHRGRALLILNRIAEARTAFQDASFFFKALRAERTGDYQEDDFNPVYELEIDETLAHLKTLNR</sequence>
<dbReference type="InterPro" id="IPR019734">
    <property type="entry name" value="TPR_rpt"/>
</dbReference>
<dbReference type="EMBL" id="QLII01000001">
    <property type="protein sequence ID" value="RAI76118.1"/>
    <property type="molecule type" value="Genomic_DNA"/>
</dbReference>
<gene>
    <name evidence="1" type="ORF">HMF3257_21525</name>
</gene>
<evidence type="ECO:0000313" key="2">
    <source>
        <dbReference type="Proteomes" id="UP000249016"/>
    </source>
</evidence>
<dbReference type="AlphaFoldDB" id="A0A327NTQ3"/>
<proteinExistence type="predicted"/>
<protein>
    <recommendedName>
        <fullName evidence="3">Tetratricopeptide repeat protein</fullName>
    </recommendedName>
</protein>
<organism evidence="1 2">
    <name type="scientific">Spirosoma telluris</name>
    <dbReference type="NCBI Taxonomy" id="2183553"/>
    <lineage>
        <taxon>Bacteria</taxon>
        <taxon>Pseudomonadati</taxon>
        <taxon>Bacteroidota</taxon>
        <taxon>Cytophagia</taxon>
        <taxon>Cytophagales</taxon>
        <taxon>Cytophagaceae</taxon>
        <taxon>Spirosoma</taxon>
    </lineage>
</organism>